<evidence type="ECO:0000313" key="3">
    <source>
        <dbReference type="EMBL" id="NHK98883.1"/>
    </source>
</evidence>
<dbReference type="PANTHER" id="PTHR43211">
    <property type="entry name" value="FUMARYLACETOACETATE HYDROLASE"/>
    <property type="match status" value="1"/>
</dbReference>
<name>A0ABX0HWA3_9BURK</name>
<dbReference type="EMBL" id="JAAOCD010000004">
    <property type="protein sequence ID" value="NHK98883.1"/>
    <property type="molecule type" value="Genomic_DNA"/>
</dbReference>
<dbReference type="Pfam" id="PF18288">
    <property type="entry name" value="FAA_hydro_N_2"/>
    <property type="match status" value="1"/>
</dbReference>
<dbReference type="Pfam" id="PF01557">
    <property type="entry name" value="FAA_hydrolase"/>
    <property type="match status" value="1"/>
</dbReference>
<evidence type="ECO:0000313" key="4">
    <source>
        <dbReference type="Proteomes" id="UP000802098"/>
    </source>
</evidence>
<dbReference type="GO" id="GO:0016787">
    <property type="term" value="F:hydrolase activity"/>
    <property type="evidence" value="ECO:0007669"/>
    <property type="project" value="UniProtKB-KW"/>
</dbReference>
<proteinExistence type="predicted"/>
<reference evidence="3 4" key="1">
    <citation type="submission" date="2020-03" db="EMBL/GenBank/DDBJ databases">
        <title>Rubrivivax benzoatilyticus JA2 (sequenced after 10 years sub-culturing).</title>
        <authorList>
            <person name="Gupta D."/>
            <person name="Chintalapati S."/>
            <person name="Chintalapati V.R."/>
        </authorList>
    </citation>
    <scope>NUCLEOTIDE SEQUENCE [LARGE SCALE GENOMIC DNA]</scope>
    <source>
        <strain evidence="3 4">JA2-Mal</strain>
    </source>
</reference>
<evidence type="ECO:0000259" key="2">
    <source>
        <dbReference type="Pfam" id="PF18288"/>
    </source>
</evidence>
<keyword evidence="3" id="KW-0378">Hydrolase</keyword>
<comment type="caution">
    <text evidence="3">The sequence shown here is derived from an EMBL/GenBank/DDBJ whole genome shotgun (WGS) entry which is preliminary data.</text>
</comment>
<gene>
    <name evidence="3" type="ORF">G7087_10900</name>
</gene>
<organism evidence="3 4">
    <name type="scientific">Rubrivivax benzoatilyticus</name>
    <dbReference type="NCBI Taxonomy" id="316997"/>
    <lineage>
        <taxon>Bacteria</taxon>
        <taxon>Pseudomonadati</taxon>
        <taxon>Pseudomonadota</taxon>
        <taxon>Betaproteobacteria</taxon>
        <taxon>Burkholderiales</taxon>
        <taxon>Sphaerotilaceae</taxon>
        <taxon>Rubrivivax</taxon>
    </lineage>
</organism>
<dbReference type="InterPro" id="IPR036663">
    <property type="entry name" value="Fumarylacetoacetase_C_sf"/>
</dbReference>
<accession>A0ABX0HWA3</accession>
<keyword evidence="4" id="KW-1185">Reference proteome</keyword>
<dbReference type="InterPro" id="IPR041072">
    <property type="entry name" value="FAA_hydro_N"/>
</dbReference>
<dbReference type="Proteomes" id="UP000802098">
    <property type="component" value="Unassembled WGS sequence"/>
</dbReference>
<evidence type="ECO:0000259" key="1">
    <source>
        <dbReference type="Pfam" id="PF01557"/>
    </source>
</evidence>
<dbReference type="RefSeq" id="WP_029718446.1">
    <property type="nucleotide sequence ID" value="NZ_JAAOCD010000004.1"/>
</dbReference>
<protein>
    <submittedName>
        <fullName evidence="3">Fumarylacetoacetate hydrolase</fullName>
    </submittedName>
</protein>
<sequence length="317" mass="33318">MKLVTLKDGSRDGQLAVVSRDLAQAHFATGIATRMQQVLDDWNFVSPQLEDLYTTLNHGKARHAFAFDARQCMAPLPRAFHWVQVDAYPDAAERMLRALGVEPPAALRETPAVRAAAGDGLLGAHDEARFAATAPAPDFGPQLAVVTGDVEAGTPADRALDGVRLVLLANAWRSGEEAAAAPPAAFAPVAVTPEELGEAWRGGKLQLAIETRLNGRRFSRLDAAAGMRWHFGRLIARAATTRTLGAGAIVGTGPVGARDAADGAGCIAERRAVEAAAGGEPATPWLAFGDTVRVEAFGADGASVFGALEQRVSERDE</sequence>
<dbReference type="PANTHER" id="PTHR43211:SF1">
    <property type="entry name" value="BLL6422 PROTEIN"/>
    <property type="match status" value="1"/>
</dbReference>
<dbReference type="SUPFAM" id="SSF56529">
    <property type="entry name" value="FAH"/>
    <property type="match status" value="1"/>
</dbReference>
<dbReference type="Gene3D" id="3.90.850.10">
    <property type="entry name" value="Fumarylacetoacetase-like, C-terminal domain"/>
    <property type="match status" value="1"/>
</dbReference>
<feature type="domain" description="Fumarylacetoacetase-like C-terminal" evidence="1">
    <location>
        <begin position="87"/>
        <end position="312"/>
    </location>
</feature>
<feature type="domain" description="Fumarylacetoacetase N-terminal" evidence="2">
    <location>
        <begin position="1"/>
        <end position="78"/>
    </location>
</feature>
<dbReference type="InterPro" id="IPR011234">
    <property type="entry name" value="Fumarylacetoacetase-like_C"/>
</dbReference>